<dbReference type="Proteomes" id="UP000183982">
    <property type="component" value="Unassembled WGS sequence"/>
</dbReference>
<dbReference type="InterPro" id="IPR009333">
    <property type="entry name" value="DUF992"/>
</dbReference>
<organism evidence="2 3">
    <name type="scientific">Shimia gijangensis</name>
    <dbReference type="NCBI Taxonomy" id="1470563"/>
    <lineage>
        <taxon>Bacteria</taxon>
        <taxon>Pseudomonadati</taxon>
        <taxon>Pseudomonadota</taxon>
        <taxon>Alphaproteobacteria</taxon>
        <taxon>Rhodobacterales</taxon>
        <taxon>Roseobacteraceae</taxon>
    </lineage>
</organism>
<evidence type="ECO:0000256" key="1">
    <source>
        <dbReference type="SAM" id="SignalP"/>
    </source>
</evidence>
<evidence type="ECO:0000313" key="2">
    <source>
        <dbReference type="EMBL" id="SHJ54428.1"/>
    </source>
</evidence>
<dbReference type="Pfam" id="PF06186">
    <property type="entry name" value="DUF992"/>
    <property type="match status" value="1"/>
</dbReference>
<keyword evidence="3" id="KW-1185">Reference proteome</keyword>
<dbReference type="EMBL" id="FQZQ01000010">
    <property type="protein sequence ID" value="SHJ54428.1"/>
    <property type="molecule type" value="Genomic_DNA"/>
</dbReference>
<keyword evidence="1" id="KW-0732">Signal</keyword>
<protein>
    <recommendedName>
        <fullName evidence="4">DUF992 domain-containing protein</fullName>
    </recommendedName>
</protein>
<dbReference type="RefSeq" id="WP_073252155.1">
    <property type="nucleotide sequence ID" value="NZ_FQZQ01000010.1"/>
</dbReference>
<evidence type="ECO:0000313" key="3">
    <source>
        <dbReference type="Proteomes" id="UP000183982"/>
    </source>
</evidence>
<dbReference type="OrthoDB" id="7362478at2"/>
<dbReference type="STRING" id="1470563.SAMN05444000_11011"/>
<reference evidence="3" key="1">
    <citation type="submission" date="2016-11" db="EMBL/GenBank/DDBJ databases">
        <authorList>
            <person name="Varghese N."/>
            <person name="Submissions S."/>
        </authorList>
    </citation>
    <scope>NUCLEOTIDE SEQUENCE [LARGE SCALE GENOMIC DNA]</scope>
    <source>
        <strain evidence="3">DSM 100564</strain>
    </source>
</reference>
<feature type="chain" id="PRO_5012432268" description="DUF992 domain-containing protein" evidence="1">
    <location>
        <begin position="30"/>
        <end position="164"/>
    </location>
</feature>
<name>A0A1M6K660_9RHOB</name>
<feature type="signal peptide" evidence="1">
    <location>
        <begin position="1"/>
        <end position="29"/>
    </location>
</feature>
<proteinExistence type="predicted"/>
<evidence type="ECO:0008006" key="4">
    <source>
        <dbReference type="Google" id="ProtNLM"/>
    </source>
</evidence>
<dbReference type="AlphaFoldDB" id="A0A1M6K660"/>
<sequence length="164" mass="16635">MKHQTKLGKFVIASVAAVSMFASAQVAQAADDDVQKGVLKCTVAGGAGLILGSKKKLDCVFEKSNGAEENYSGRILKVGLDIGVTKESHITWAVFAPSELNAVGALTGNYAGLSAEATVVGGVGANVLVGGGQDSVTLQPLSVQTQTGLNIAGGIGSIKLEFEE</sequence>
<accession>A0A1M6K660</accession>
<gene>
    <name evidence="2" type="ORF">SAMN05444000_11011</name>
</gene>